<dbReference type="GO" id="GO:0055085">
    <property type="term" value="P:transmembrane transport"/>
    <property type="evidence" value="ECO:0007669"/>
    <property type="project" value="InterPro"/>
</dbReference>
<organism evidence="10 11">
    <name type="scientific">Bacillus salacetis</name>
    <dbReference type="NCBI Taxonomy" id="2315464"/>
    <lineage>
        <taxon>Bacteria</taxon>
        <taxon>Bacillati</taxon>
        <taxon>Bacillota</taxon>
        <taxon>Bacilli</taxon>
        <taxon>Bacillales</taxon>
        <taxon>Bacillaceae</taxon>
        <taxon>Bacillus</taxon>
    </lineage>
</organism>
<name>A0A3A1QPH3_9BACI</name>
<evidence type="ECO:0000313" key="11">
    <source>
        <dbReference type="Proteomes" id="UP000265801"/>
    </source>
</evidence>
<dbReference type="Gene3D" id="1.10.287.1260">
    <property type="match status" value="1"/>
</dbReference>
<dbReference type="InterPro" id="IPR010920">
    <property type="entry name" value="LSM_dom_sf"/>
</dbReference>
<feature type="transmembrane region" description="Helical" evidence="7">
    <location>
        <begin position="12"/>
        <end position="31"/>
    </location>
</feature>
<dbReference type="AlphaFoldDB" id="A0A3A1QPH3"/>
<feature type="transmembrane region" description="Helical" evidence="7">
    <location>
        <begin position="51"/>
        <end position="73"/>
    </location>
</feature>
<dbReference type="InterPro" id="IPR052702">
    <property type="entry name" value="MscS-like_channel"/>
</dbReference>
<gene>
    <name evidence="10" type="ORF">D3H55_21955</name>
</gene>
<keyword evidence="3" id="KW-1003">Cell membrane</keyword>
<evidence type="ECO:0000259" key="8">
    <source>
        <dbReference type="Pfam" id="PF00924"/>
    </source>
</evidence>
<evidence type="ECO:0000313" key="10">
    <source>
        <dbReference type="EMBL" id="RIW28259.1"/>
    </source>
</evidence>
<dbReference type="Gene3D" id="3.30.70.100">
    <property type="match status" value="1"/>
</dbReference>
<keyword evidence="6 7" id="KW-0472">Membrane</keyword>
<comment type="similarity">
    <text evidence="2">Belongs to the MscS (TC 1.A.23) family.</text>
</comment>
<dbReference type="Gene3D" id="2.30.30.60">
    <property type="match status" value="1"/>
</dbReference>
<sequence length="350" mass="39347">MMERLFNQLSEINLAWFIGFLALILIGNFLLKKAAVYVEMQRPAWKGSFTATARTVLNWLSFYGALLLFLFYFWGEDWLTYTLYSQGGVDVSVFLILVAFMIVSLAHRLVKIATQYVLKPTYEYYGIDSGLGYTFNRIIYYAVMILALVISLTTVGLDLSAIAAVLGVLGIGIGFGMRNIAGNFISGVIILFERPIEVGEVIQINGKNGRVEKIRLRSTIVRTAKEGTLIVPNQYFIEQIIRNRSSAVMSAEVTVKVRYGMDTKMVEDMLMKAVEAIRENAAGILDDPPPDIRLVDFKYRAMEFLVVIPVTNFQIKEQVESELRHAAASIFADNGVDMAPVLRETEGEDW</sequence>
<dbReference type="InterPro" id="IPR011014">
    <property type="entry name" value="MscS_channel_TM-2"/>
</dbReference>
<comment type="caution">
    <text evidence="10">The sequence shown here is derived from an EMBL/GenBank/DDBJ whole genome shotgun (WGS) entry which is preliminary data.</text>
</comment>
<evidence type="ECO:0000256" key="2">
    <source>
        <dbReference type="ARBA" id="ARBA00008017"/>
    </source>
</evidence>
<feature type="transmembrane region" description="Helical" evidence="7">
    <location>
        <begin position="161"/>
        <end position="181"/>
    </location>
</feature>
<dbReference type="SUPFAM" id="SSF50182">
    <property type="entry name" value="Sm-like ribonucleoproteins"/>
    <property type="match status" value="1"/>
</dbReference>
<keyword evidence="5 7" id="KW-1133">Transmembrane helix</keyword>
<evidence type="ECO:0000256" key="7">
    <source>
        <dbReference type="SAM" id="Phobius"/>
    </source>
</evidence>
<keyword evidence="11" id="KW-1185">Reference proteome</keyword>
<dbReference type="SUPFAM" id="SSF82689">
    <property type="entry name" value="Mechanosensitive channel protein MscS (YggB), C-terminal domain"/>
    <property type="match status" value="1"/>
</dbReference>
<dbReference type="EMBL" id="QXIR01000046">
    <property type="protein sequence ID" value="RIW28259.1"/>
    <property type="molecule type" value="Genomic_DNA"/>
</dbReference>
<evidence type="ECO:0000256" key="6">
    <source>
        <dbReference type="ARBA" id="ARBA00023136"/>
    </source>
</evidence>
<keyword evidence="4 7" id="KW-0812">Transmembrane</keyword>
<dbReference type="GO" id="GO:0005886">
    <property type="term" value="C:plasma membrane"/>
    <property type="evidence" value="ECO:0007669"/>
    <property type="project" value="UniProtKB-SubCell"/>
</dbReference>
<evidence type="ECO:0000256" key="1">
    <source>
        <dbReference type="ARBA" id="ARBA00004651"/>
    </source>
</evidence>
<reference evidence="10 11" key="1">
    <citation type="submission" date="2018-09" db="EMBL/GenBank/DDBJ databases">
        <title>Bacillus saliacetes sp. nov., isolated from Thai shrimp paste (Ka-pi).</title>
        <authorList>
            <person name="Daroonpunt R."/>
            <person name="Tanasupawat S."/>
            <person name="Yiamsombut S."/>
        </authorList>
    </citation>
    <scope>NUCLEOTIDE SEQUENCE [LARGE SCALE GENOMIC DNA]</scope>
    <source>
        <strain evidence="10 11">SKP7-4</strain>
    </source>
</reference>
<accession>A0A3A1QPH3</accession>
<dbReference type="PANTHER" id="PTHR30347:SF1">
    <property type="entry name" value="MECHANOSENSITIVE CHANNEL MSCK"/>
    <property type="match status" value="1"/>
</dbReference>
<feature type="domain" description="Mechanosensitive ion channel MscS" evidence="8">
    <location>
        <begin position="179"/>
        <end position="245"/>
    </location>
</feature>
<evidence type="ECO:0000259" key="9">
    <source>
        <dbReference type="Pfam" id="PF21088"/>
    </source>
</evidence>
<dbReference type="Pfam" id="PF00924">
    <property type="entry name" value="MS_channel_2nd"/>
    <property type="match status" value="1"/>
</dbReference>
<dbReference type="PANTHER" id="PTHR30347">
    <property type="entry name" value="POTASSIUM CHANNEL RELATED"/>
    <property type="match status" value="1"/>
</dbReference>
<dbReference type="Proteomes" id="UP000265801">
    <property type="component" value="Unassembled WGS sequence"/>
</dbReference>
<protein>
    <submittedName>
        <fullName evidence="10">Mechanosensitive ion channel protein MscS</fullName>
    </submittedName>
</protein>
<dbReference type="OrthoDB" id="9809206at2"/>
<feature type="transmembrane region" description="Helical" evidence="7">
    <location>
        <begin position="93"/>
        <end position="110"/>
    </location>
</feature>
<evidence type="ECO:0000256" key="4">
    <source>
        <dbReference type="ARBA" id="ARBA00022692"/>
    </source>
</evidence>
<dbReference type="InterPro" id="IPR049142">
    <property type="entry name" value="MS_channel_1st"/>
</dbReference>
<evidence type="ECO:0000256" key="3">
    <source>
        <dbReference type="ARBA" id="ARBA00022475"/>
    </source>
</evidence>
<comment type="subcellular location">
    <subcellularLocation>
        <location evidence="1">Cell membrane</location>
        <topology evidence="1">Multi-pass membrane protein</topology>
    </subcellularLocation>
</comment>
<evidence type="ECO:0000256" key="5">
    <source>
        <dbReference type="ARBA" id="ARBA00022989"/>
    </source>
</evidence>
<feature type="transmembrane region" description="Helical" evidence="7">
    <location>
        <begin position="138"/>
        <end position="155"/>
    </location>
</feature>
<proteinExistence type="inferred from homology"/>
<dbReference type="InterPro" id="IPR006685">
    <property type="entry name" value="MscS_channel_2nd"/>
</dbReference>
<dbReference type="InterPro" id="IPR023408">
    <property type="entry name" value="MscS_beta-dom_sf"/>
</dbReference>
<feature type="domain" description="Mechanosensitive ion channel transmembrane helices 2/3" evidence="9">
    <location>
        <begin position="138"/>
        <end position="178"/>
    </location>
</feature>
<dbReference type="SUPFAM" id="SSF82861">
    <property type="entry name" value="Mechanosensitive channel protein MscS (YggB), transmembrane region"/>
    <property type="match status" value="1"/>
</dbReference>
<dbReference type="InterPro" id="IPR011066">
    <property type="entry name" value="MscS_channel_C_sf"/>
</dbReference>
<dbReference type="Pfam" id="PF21088">
    <property type="entry name" value="MS_channel_1st"/>
    <property type="match status" value="1"/>
</dbReference>